<dbReference type="Proteomes" id="UP000316621">
    <property type="component" value="Chromosome 3"/>
</dbReference>
<accession>A0A4Y7J6H3</accession>
<name>A0A4Y7J6H3_PAPSO</name>
<protein>
    <submittedName>
        <fullName evidence="1">Uncharacterized protein</fullName>
    </submittedName>
</protein>
<evidence type="ECO:0000313" key="2">
    <source>
        <dbReference type="Proteomes" id="UP000316621"/>
    </source>
</evidence>
<dbReference type="EMBL" id="CM010717">
    <property type="protein sequence ID" value="RZC55652.1"/>
    <property type="molecule type" value="Genomic_DNA"/>
</dbReference>
<proteinExistence type="predicted"/>
<dbReference type="Gramene" id="RZC55652">
    <property type="protein sequence ID" value="RZC55652"/>
    <property type="gene ID" value="C5167_014504"/>
</dbReference>
<reference evidence="1 2" key="1">
    <citation type="journal article" date="2018" name="Science">
        <title>The opium poppy genome and morphinan production.</title>
        <authorList>
            <person name="Guo L."/>
            <person name="Winzer T."/>
            <person name="Yang X."/>
            <person name="Li Y."/>
            <person name="Ning Z."/>
            <person name="He Z."/>
            <person name="Teodor R."/>
            <person name="Lu Y."/>
            <person name="Bowser T.A."/>
            <person name="Graham I.A."/>
            <person name="Ye K."/>
        </authorList>
    </citation>
    <scope>NUCLEOTIDE SEQUENCE [LARGE SCALE GENOMIC DNA]</scope>
    <source>
        <strain evidence="2">cv. HN1</strain>
        <tissue evidence="1">Leaves</tissue>
    </source>
</reference>
<gene>
    <name evidence="1" type="ORF">C5167_014504</name>
</gene>
<organism evidence="1 2">
    <name type="scientific">Papaver somniferum</name>
    <name type="common">Opium poppy</name>
    <dbReference type="NCBI Taxonomy" id="3469"/>
    <lineage>
        <taxon>Eukaryota</taxon>
        <taxon>Viridiplantae</taxon>
        <taxon>Streptophyta</taxon>
        <taxon>Embryophyta</taxon>
        <taxon>Tracheophyta</taxon>
        <taxon>Spermatophyta</taxon>
        <taxon>Magnoliopsida</taxon>
        <taxon>Ranunculales</taxon>
        <taxon>Papaveraceae</taxon>
        <taxon>Papaveroideae</taxon>
        <taxon>Papaver</taxon>
    </lineage>
</organism>
<dbReference type="AlphaFoldDB" id="A0A4Y7J6H3"/>
<keyword evidence="2" id="KW-1185">Reference proteome</keyword>
<sequence>MIPHSAFFRAMDRQEIYEEKFDYKDNAEERKNKAGTTKINYASKSNNKRLLDGPLTKQVMPEHLIECWVKFKGQFQSLSEGSIRSNLHFHVALVLYWLGENHLEMVPRPALAVLRGRKDYIC</sequence>
<evidence type="ECO:0000313" key="1">
    <source>
        <dbReference type="EMBL" id="RZC55652.1"/>
    </source>
</evidence>